<feature type="non-terminal residue" evidence="1">
    <location>
        <position position="107"/>
    </location>
</feature>
<dbReference type="InterPro" id="IPR000718">
    <property type="entry name" value="Peptidase_M13"/>
</dbReference>
<gene>
    <name evidence="1" type="ORF">g.52340</name>
</gene>
<dbReference type="PROSITE" id="PS51885">
    <property type="entry name" value="NEPRILYSIN"/>
    <property type="match status" value="1"/>
</dbReference>
<dbReference type="EMBL" id="GEBQ01007340">
    <property type="protein sequence ID" value="JAT32637.1"/>
    <property type="molecule type" value="Transcribed_RNA"/>
</dbReference>
<evidence type="ECO:0000313" key="1">
    <source>
        <dbReference type="EMBL" id="JAT32637.1"/>
    </source>
</evidence>
<dbReference type="AlphaFoldDB" id="A0A1B6M9P3"/>
<accession>A0A1B6M9P3</accession>
<sequence length="107" mass="11796">RRKTPKGRKVLLRSGLNVAIKQQFLLSMCNRLMLATFVGYSVATRFQSPLMFRDLILNAEAGRFPTVDSPQSNLDYQANSDVCGTPECLAAAVELKASMNLSVDPCQ</sequence>
<feature type="non-terminal residue" evidence="1">
    <location>
        <position position="1"/>
    </location>
</feature>
<protein>
    <submittedName>
        <fullName evidence="1">Uncharacterized protein</fullName>
    </submittedName>
</protein>
<reference evidence="1" key="1">
    <citation type="submission" date="2015-11" db="EMBL/GenBank/DDBJ databases">
        <title>De novo transcriptome assembly of four potential Pierce s Disease insect vectors from Arizona vineyards.</title>
        <authorList>
            <person name="Tassone E.E."/>
        </authorList>
    </citation>
    <scope>NUCLEOTIDE SEQUENCE</scope>
</reference>
<name>A0A1B6M9P3_9HEMI</name>
<proteinExistence type="predicted"/>
<dbReference type="GO" id="GO:0006508">
    <property type="term" value="P:proteolysis"/>
    <property type="evidence" value="ECO:0007669"/>
    <property type="project" value="InterPro"/>
</dbReference>
<organism evidence="1">
    <name type="scientific">Graphocephala atropunctata</name>
    <dbReference type="NCBI Taxonomy" id="36148"/>
    <lineage>
        <taxon>Eukaryota</taxon>
        <taxon>Metazoa</taxon>
        <taxon>Ecdysozoa</taxon>
        <taxon>Arthropoda</taxon>
        <taxon>Hexapoda</taxon>
        <taxon>Insecta</taxon>
        <taxon>Pterygota</taxon>
        <taxon>Neoptera</taxon>
        <taxon>Paraneoptera</taxon>
        <taxon>Hemiptera</taxon>
        <taxon>Auchenorrhyncha</taxon>
        <taxon>Membracoidea</taxon>
        <taxon>Cicadellidae</taxon>
        <taxon>Cicadellinae</taxon>
        <taxon>Cicadellini</taxon>
        <taxon>Graphocephala</taxon>
    </lineage>
</organism>
<dbReference type="GO" id="GO:0004222">
    <property type="term" value="F:metalloendopeptidase activity"/>
    <property type="evidence" value="ECO:0007669"/>
    <property type="project" value="InterPro"/>
</dbReference>